<dbReference type="Gene3D" id="2.30.30.390">
    <property type="entry name" value="Hemimethylated DNA-binding domain"/>
    <property type="match status" value="1"/>
</dbReference>
<evidence type="ECO:0000313" key="2">
    <source>
        <dbReference type="EMBL" id="RYO84987.1"/>
    </source>
</evidence>
<organism evidence="2 3">
    <name type="scientific">Monosporascus cannonballus</name>
    <dbReference type="NCBI Taxonomy" id="155416"/>
    <lineage>
        <taxon>Eukaryota</taxon>
        <taxon>Fungi</taxon>
        <taxon>Dikarya</taxon>
        <taxon>Ascomycota</taxon>
        <taxon>Pezizomycotina</taxon>
        <taxon>Sordariomycetes</taxon>
        <taxon>Xylariomycetidae</taxon>
        <taxon>Xylariales</taxon>
        <taxon>Xylariales incertae sedis</taxon>
        <taxon>Monosporascus</taxon>
    </lineage>
</organism>
<dbReference type="Pfam" id="PF12937">
    <property type="entry name" value="F-box-like"/>
    <property type="match status" value="1"/>
</dbReference>
<dbReference type="InterPro" id="IPR011722">
    <property type="entry name" value="Hemimethylated_DNA-bd_dom"/>
</dbReference>
<dbReference type="InterPro" id="IPR036623">
    <property type="entry name" value="Hemimethylated_DNA-bd_sf"/>
</dbReference>
<dbReference type="InterPro" id="IPR032698">
    <property type="entry name" value="SirB1_N"/>
</dbReference>
<dbReference type="Pfam" id="PF08755">
    <property type="entry name" value="YccV-like"/>
    <property type="match status" value="1"/>
</dbReference>
<dbReference type="SMART" id="SM00992">
    <property type="entry name" value="YccV-like"/>
    <property type="match status" value="1"/>
</dbReference>
<dbReference type="SUPFAM" id="SSF141255">
    <property type="entry name" value="YccV-like"/>
    <property type="match status" value="1"/>
</dbReference>
<evidence type="ECO:0000259" key="1">
    <source>
        <dbReference type="PROSITE" id="PS50181"/>
    </source>
</evidence>
<comment type="caution">
    <text evidence="2">The sequence shown here is derived from an EMBL/GenBank/DDBJ whole genome shotgun (WGS) entry which is preliminary data.</text>
</comment>
<proteinExistence type="predicted"/>
<dbReference type="InterPro" id="IPR001810">
    <property type="entry name" value="F-box_dom"/>
</dbReference>
<dbReference type="Gene3D" id="1.20.1280.50">
    <property type="match status" value="1"/>
</dbReference>
<dbReference type="PROSITE" id="PS50181">
    <property type="entry name" value="FBOX"/>
    <property type="match status" value="1"/>
</dbReference>
<reference evidence="2 3" key="1">
    <citation type="submission" date="2018-06" db="EMBL/GenBank/DDBJ databases">
        <title>Complete Genomes of Monosporascus.</title>
        <authorList>
            <person name="Robinson A.J."/>
            <person name="Natvig D.O."/>
        </authorList>
    </citation>
    <scope>NUCLEOTIDE SEQUENCE [LARGE SCALE GENOMIC DNA]</scope>
    <source>
        <strain evidence="2 3">CBS 609.92</strain>
    </source>
</reference>
<sequence>MPSPLECLPDELVQHILQYISPEETLKNVSPLSKRIHRVAQEPLLWRYYCRSSFRYWSSDHQFEKKLRRPIHDVDWKSLFLLRLRRNARAAVLLDGIVESRVCRLLKMEHICQYGYDAKDFLLAQCRVDESAEDVLARRHYACTVLDSIHRGLAIEEWAKYQKHAARRLDDDAPSSERLNCGMKLERALGAFDMFMLHDNEGDLDEISGLVDQIASQFRSAHPGINSFTTRQKAIALARWLHSTSMTGLNGPEFTYHYLRNCLIGRALRDDQHPSLPIISAAIYSAIASRLNLEAYCCVLTSHVHAIVLSPPGLSLDGHPLPGAKEQQKMFLDPFGSDDEVPLDHIQAFLSRLGAAISHDSLMCPTATDLIVMRTAQSIRASFTSFRTIERPLSQLIPMIELNRGDWARNLQPALYSMIWASVMMVPILPDNEDGRWDWQQDVRELLTYFYEYFPEDAWLVEKYVCPMYDTFSAPPGRRRNAWELPSKQARDQIRDIRRVDSSVKEPRRRTKLNGGSYVKYRVGQVFRHRRYDYYGLILGWTVDGINGSMGSDDGVGWSPSTYRQPYYRCMVGTDGSDHHVIAEENIEVVKFRGGIEVLPAEIRDLLPMVGKFFKKWDGDKGVFVSNLKELFPDD</sequence>
<evidence type="ECO:0000313" key="3">
    <source>
        <dbReference type="Proteomes" id="UP000294003"/>
    </source>
</evidence>
<name>A0ABY0H513_9PEZI</name>
<dbReference type="Pfam" id="PF13369">
    <property type="entry name" value="Transglut_core2"/>
    <property type="match status" value="1"/>
</dbReference>
<dbReference type="InterPro" id="IPR036047">
    <property type="entry name" value="F-box-like_dom_sf"/>
</dbReference>
<protein>
    <recommendedName>
        <fullName evidence="1">F-box domain-containing protein</fullName>
    </recommendedName>
</protein>
<gene>
    <name evidence="2" type="ORF">DL762_005398</name>
</gene>
<dbReference type="PANTHER" id="PTHR31350:SF27">
    <property type="entry name" value="HEMIMETHYLATED DNA-BINDING DOMAIN-CONTAINING PROTEIN"/>
    <property type="match status" value="1"/>
</dbReference>
<feature type="domain" description="F-box" evidence="1">
    <location>
        <begin position="2"/>
        <end position="49"/>
    </location>
</feature>
<dbReference type="SUPFAM" id="SSF81383">
    <property type="entry name" value="F-box domain"/>
    <property type="match status" value="1"/>
</dbReference>
<dbReference type="Proteomes" id="UP000294003">
    <property type="component" value="Unassembled WGS sequence"/>
</dbReference>
<accession>A0ABY0H513</accession>
<dbReference type="PANTHER" id="PTHR31350">
    <property type="entry name" value="SI:DKEY-261L7.2"/>
    <property type="match status" value="1"/>
</dbReference>
<keyword evidence="3" id="KW-1185">Reference proteome</keyword>
<dbReference type="EMBL" id="QJNS01000147">
    <property type="protein sequence ID" value="RYO84987.1"/>
    <property type="molecule type" value="Genomic_DNA"/>
</dbReference>